<organism evidence="2 3">
    <name type="scientific">Paractinoplanes aksuensis</name>
    <dbReference type="NCBI Taxonomy" id="2939490"/>
    <lineage>
        <taxon>Bacteria</taxon>
        <taxon>Bacillati</taxon>
        <taxon>Actinomycetota</taxon>
        <taxon>Actinomycetes</taxon>
        <taxon>Micromonosporales</taxon>
        <taxon>Micromonosporaceae</taxon>
        <taxon>Paractinoplanes</taxon>
    </lineage>
</organism>
<feature type="chain" id="PRO_5046662892" evidence="1">
    <location>
        <begin position="25"/>
        <end position="146"/>
    </location>
</feature>
<sequence>MIKRFAAGLSMAAATATVSILATAAPASAAACGTPGCGGIVQNTASSGIGVYVSNCWTGSASTYSGESPPCTNGRVSLNQANAMYFVSPGQTTRNWRYYYDVDAYKVGANCVLNRSGVITDRRGLGTVWYKITDAARVNVTSYRCF</sequence>
<evidence type="ECO:0000313" key="2">
    <source>
        <dbReference type="EMBL" id="MCO8270732.1"/>
    </source>
</evidence>
<evidence type="ECO:0000313" key="3">
    <source>
        <dbReference type="Proteomes" id="UP001523369"/>
    </source>
</evidence>
<name>A0ABT1DIS8_9ACTN</name>
<comment type="caution">
    <text evidence="2">The sequence shown here is derived from an EMBL/GenBank/DDBJ whole genome shotgun (WGS) entry which is preliminary data.</text>
</comment>
<dbReference type="EMBL" id="JAMYJR010000008">
    <property type="protein sequence ID" value="MCO8270732.1"/>
    <property type="molecule type" value="Genomic_DNA"/>
</dbReference>
<gene>
    <name evidence="2" type="ORF">M1L60_08975</name>
</gene>
<dbReference type="PROSITE" id="PS51257">
    <property type="entry name" value="PROKAR_LIPOPROTEIN"/>
    <property type="match status" value="1"/>
</dbReference>
<reference evidence="2 3" key="1">
    <citation type="submission" date="2022-06" db="EMBL/GenBank/DDBJ databases">
        <title>New Species of the Genus Actinoplanes, ActinopZanes ferrugineus.</title>
        <authorList>
            <person name="Ding P."/>
        </authorList>
    </citation>
    <scope>NUCLEOTIDE SEQUENCE [LARGE SCALE GENOMIC DNA]</scope>
    <source>
        <strain evidence="2 3">TRM88003</strain>
    </source>
</reference>
<evidence type="ECO:0000256" key="1">
    <source>
        <dbReference type="SAM" id="SignalP"/>
    </source>
</evidence>
<keyword evidence="1" id="KW-0732">Signal</keyword>
<accession>A0ABT1DIS8</accession>
<proteinExistence type="predicted"/>
<dbReference type="RefSeq" id="WP_253236870.1">
    <property type="nucleotide sequence ID" value="NZ_JAMYJR010000008.1"/>
</dbReference>
<keyword evidence="3" id="KW-1185">Reference proteome</keyword>
<protein>
    <submittedName>
        <fullName evidence="2">Uncharacterized protein</fullName>
    </submittedName>
</protein>
<dbReference type="Proteomes" id="UP001523369">
    <property type="component" value="Unassembled WGS sequence"/>
</dbReference>
<feature type="signal peptide" evidence="1">
    <location>
        <begin position="1"/>
        <end position="24"/>
    </location>
</feature>